<gene>
    <name evidence="1" type="ORF">DUNSADRAFT_13757</name>
</gene>
<comment type="caution">
    <text evidence="1">The sequence shown here is derived from an EMBL/GenBank/DDBJ whole genome shotgun (WGS) entry which is preliminary data.</text>
</comment>
<accession>A0ABQ7G8R5</accession>
<keyword evidence="2" id="KW-1185">Reference proteome</keyword>
<name>A0ABQ7G8R5_DUNSA</name>
<sequence>MPRISARGNSLSSTKNRQGAWCVQWEPTSMTWNCNTWELKCVPHLPSIISGHLAQQQTRLAADQPLLVTKQTLRWQYKTFHINEGKGLVTFDFIEQLSRQGILTRARVLLYLCLS</sequence>
<reference evidence="1" key="1">
    <citation type="submission" date="2017-08" db="EMBL/GenBank/DDBJ databases">
        <authorList>
            <person name="Polle J.E."/>
            <person name="Barry K."/>
            <person name="Cushman J."/>
            <person name="Schmutz J."/>
            <person name="Tran D."/>
            <person name="Hathwaick L.T."/>
            <person name="Yim W.C."/>
            <person name="Jenkins J."/>
            <person name="Mckie-Krisberg Z.M."/>
            <person name="Prochnik S."/>
            <person name="Lindquist E."/>
            <person name="Dockter R.B."/>
            <person name="Adam C."/>
            <person name="Molina H."/>
            <person name="Bunkerborg J."/>
            <person name="Jin E."/>
            <person name="Buchheim M."/>
            <person name="Magnuson J."/>
        </authorList>
    </citation>
    <scope>NUCLEOTIDE SEQUENCE</scope>
    <source>
        <strain evidence="1">CCAP 19/18</strain>
    </source>
</reference>
<proteinExistence type="predicted"/>
<dbReference type="EMBL" id="MU069987">
    <property type="protein sequence ID" value="KAF5831001.1"/>
    <property type="molecule type" value="Genomic_DNA"/>
</dbReference>
<protein>
    <submittedName>
        <fullName evidence="1">Uncharacterized protein</fullName>
    </submittedName>
</protein>
<evidence type="ECO:0000313" key="1">
    <source>
        <dbReference type="EMBL" id="KAF5831001.1"/>
    </source>
</evidence>
<organism evidence="1 2">
    <name type="scientific">Dunaliella salina</name>
    <name type="common">Green alga</name>
    <name type="synonym">Protococcus salinus</name>
    <dbReference type="NCBI Taxonomy" id="3046"/>
    <lineage>
        <taxon>Eukaryota</taxon>
        <taxon>Viridiplantae</taxon>
        <taxon>Chlorophyta</taxon>
        <taxon>core chlorophytes</taxon>
        <taxon>Chlorophyceae</taxon>
        <taxon>CS clade</taxon>
        <taxon>Chlamydomonadales</taxon>
        <taxon>Dunaliellaceae</taxon>
        <taxon>Dunaliella</taxon>
    </lineage>
</organism>
<dbReference type="Proteomes" id="UP000815325">
    <property type="component" value="Unassembled WGS sequence"/>
</dbReference>
<evidence type="ECO:0000313" key="2">
    <source>
        <dbReference type="Proteomes" id="UP000815325"/>
    </source>
</evidence>